<dbReference type="InterPro" id="IPR000836">
    <property type="entry name" value="PRTase_dom"/>
</dbReference>
<dbReference type="RefSeq" id="WP_252591513.1">
    <property type="nucleotide sequence ID" value="NZ_CP099489.1"/>
</dbReference>
<feature type="domain" description="Phosphoribosyltransferase" evidence="2">
    <location>
        <begin position="179"/>
        <end position="237"/>
    </location>
</feature>
<dbReference type="CDD" id="cd06223">
    <property type="entry name" value="PRTases_typeI"/>
    <property type="match status" value="1"/>
</dbReference>
<evidence type="ECO:0000256" key="1">
    <source>
        <dbReference type="ARBA" id="ARBA00008007"/>
    </source>
</evidence>
<accession>A0ABY4YRD3</accession>
<dbReference type="InterPro" id="IPR051910">
    <property type="entry name" value="ComF/GntX_DNA_util-trans"/>
</dbReference>
<dbReference type="Gene3D" id="3.40.50.2020">
    <property type="match status" value="1"/>
</dbReference>
<sequence length="247" mass="25569">MRPGRRAAWLAEGAAALGDLVLPVACGGCGSPGAPWCPGCRAVVSAAPGPQRWTPTPAPPGLPPVWTVLPYVGPVRAGLVNWKDNGRRDLAEVLAPVLAEGLLRALLTCDSVPVVVPAPSGRANTRRRGDHPLAGLARAALRRLPPDSRPALVPALRLARTVADQAGLDSRHRAANLAGAMVVPTPAARRVRGVSCLLVDDVITTGATIVEAARALRAAGVRDVVAVTLAATHRRTHPALSFTREPG</sequence>
<organism evidence="3 4">
    <name type="scientific">Ornithinimicrobium faecis</name>
    <dbReference type="NCBI Taxonomy" id="2934158"/>
    <lineage>
        <taxon>Bacteria</taxon>
        <taxon>Bacillati</taxon>
        <taxon>Actinomycetota</taxon>
        <taxon>Actinomycetes</taxon>
        <taxon>Micrococcales</taxon>
        <taxon>Ornithinimicrobiaceae</taxon>
        <taxon>Ornithinimicrobium</taxon>
    </lineage>
</organism>
<protein>
    <submittedName>
        <fullName evidence="3">ComF family protein</fullName>
    </submittedName>
</protein>
<keyword evidence="4" id="KW-1185">Reference proteome</keyword>
<reference evidence="3" key="1">
    <citation type="submission" date="2022-06" db="EMBL/GenBank/DDBJ databases">
        <title>Ornithinimicrobium HY1793.</title>
        <authorList>
            <person name="Huang Y."/>
        </authorList>
    </citation>
    <scope>NUCLEOTIDE SEQUENCE</scope>
    <source>
        <strain evidence="3">HY1793</strain>
    </source>
</reference>
<dbReference type="Pfam" id="PF00156">
    <property type="entry name" value="Pribosyltran"/>
    <property type="match status" value="1"/>
</dbReference>
<dbReference type="PANTHER" id="PTHR47505:SF1">
    <property type="entry name" value="DNA UTILIZATION PROTEIN YHGH"/>
    <property type="match status" value="1"/>
</dbReference>
<gene>
    <name evidence="3" type="ORF">NF556_13905</name>
</gene>
<evidence type="ECO:0000259" key="2">
    <source>
        <dbReference type="Pfam" id="PF00156"/>
    </source>
</evidence>
<evidence type="ECO:0000313" key="4">
    <source>
        <dbReference type="Proteomes" id="UP001056455"/>
    </source>
</evidence>
<dbReference type="PANTHER" id="PTHR47505">
    <property type="entry name" value="DNA UTILIZATION PROTEIN YHGH"/>
    <property type="match status" value="1"/>
</dbReference>
<dbReference type="Proteomes" id="UP001056455">
    <property type="component" value="Chromosome"/>
</dbReference>
<evidence type="ECO:0000313" key="3">
    <source>
        <dbReference type="EMBL" id="USQ78717.1"/>
    </source>
</evidence>
<comment type="similarity">
    <text evidence="1">Belongs to the ComF/GntX family.</text>
</comment>
<dbReference type="InterPro" id="IPR029057">
    <property type="entry name" value="PRTase-like"/>
</dbReference>
<name>A0ABY4YRD3_9MICO</name>
<dbReference type="SUPFAM" id="SSF53271">
    <property type="entry name" value="PRTase-like"/>
    <property type="match status" value="1"/>
</dbReference>
<dbReference type="EMBL" id="CP099489">
    <property type="protein sequence ID" value="USQ78717.1"/>
    <property type="molecule type" value="Genomic_DNA"/>
</dbReference>
<proteinExistence type="inferred from homology"/>